<accession>A0AAE0Z2I9</accession>
<proteinExistence type="predicted"/>
<organism evidence="1 2">
    <name type="scientific">Elysia crispata</name>
    <name type="common">lettuce slug</name>
    <dbReference type="NCBI Taxonomy" id="231223"/>
    <lineage>
        <taxon>Eukaryota</taxon>
        <taxon>Metazoa</taxon>
        <taxon>Spiralia</taxon>
        <taxon>Lophotrochozoa</taxon>
        <taxon>Mollusca</taxon>
        <taxon>Gastropoda</taxon>
        <taxon>Heterobranchia</taxon>
        <taxon>Euthyneura</taxon>
        <taxon>Panpulmonata</taxon>
        <taxon>Sacoglossa</taxon>
        <taxon>Placobranchoidea</taxon>
        <taxon>Plakobranchidae</taxon>
        <taxon>Elysia</taxon>
    </lineage>
</organism>
<evidence type="ECO:0000313" key="1">
    <source>
        <dbReference type="EMBL" id="KAK3761598.1"/>
    </source>
</evidence>
<name>A0AAE0Z2I9_9GAST</name>
<dbReference type="AlphaFoldDB" id="A0AAE0Z2I9"/>
<dbReference type="Proteomes" id="UP001283361">
    <property type="component" value="Unassembled WGS sequence"/>
</dbReference>
<evidence type="ECO:0000313" key="2">
    <source>
        <dbReference type="Proteomes" id="UP001283361"/>
    </source>
</evidence>
<protein>
    <submittedName>
        <fullName evidence="1">Uncharacterized protein</fullName>
    </submittedName>
</protein>
<gene>
    <name evidence="1" type="ORF">RRG08_040294</name>
</gene>
<reference evidence="1" key="1">
    <citation type="journal article" date="2023" name="G3 (Bethesda)">
        <title>A reference genome for the long-term kleptoplast-retaining sea slug Elysia crispata morphotype clarki.</title>
        <authorList>
            <person name="Eastman K.E."/>
            <person name="Pendleton A.L."/>
            <person name="Shaikh M.A."/>
            <person name="Suttiyut T."/>
            <person name="Ogas R."/>
            <person name="Tomko P."/>
            <person name="Gavelis G."/>
            <person name="Widhalm J.R."/>
            <person name="Wisecaver J.H."/>
        </authorList>
    </citation>
    <scope>NUCLEOTIDE SEQUENCE</scope>
    <source>
        <strain evidence="1">ECLA1</strain>
    </source>
</reference>
<comment type="caution">
    <text evidence="1">The sequence shown here is derived from an EMBL/GenBank/DDBJ whole genome shotgun (WGS) entry which is preliminary data.</text>
</comment>
<sequence length="159" mass="17903">MERHLEQEYAFRVRGDLPAFPPFPQQNEVRREAGSHLANLKTCLSHNTANWKFIRPGPARRAISVRTAASPEPGNDRWAGSRQFLSLQPVKSFRSHARLSPVTLLACINARQSKWSSNLFRTGLTKRVLLKTDMSCLSVSLHTSPRPGGLESSCLRIRL</sequence>
<keyword evidence="2" id="KW-1185">Reference proteome</keyword>
<dbReference type="EMBL" id="JAWDGP010004872">
    <property type="protein sequence ID" value="KAK3761598.1"/>
    <property type="molecule type" value="Genomic_DNA"/>
</dbReference>